<gene>
    <name evidence="3" type="ORF">AEAE_0094</name>
    <name evidence="2" type="ORF">K8U78_05315</name>
</gene>
<dbReference type="EMBL" id="DYWK01000007">
    <property type="protein sequence ID" value="HJF18545.1"/>
    <property type="molecule type" value="Genomic_DNA"/>
</dbReference>
<dbReference type="Pfam" id="PF01243">
    <property type="entry name" value="PNPOx_N"/>
    <property type="match status" value="1"/>
</dbReference>
<reference evidence="2" key="2">
    <citation type="journal article" date="2021" name="PeerJ">
        <title>Extensive microbial diversity within the chicken gut microbiome revealed by metagenomics and culture.</title>
        <authorList>
            <person name="Gilroy R."/>
            <person name="Ravi A."/>
            <person name="Getino M."/>
            <person name="Pursley I."/>
            <person name="Horton D.L."/>
            <person name="Alikhan N.F."/>
            <person name="Baker D."/>
            <person name="Gharbi K."/>
            <person name="Hall N."/>
            <person name="Watson M."/>
            <person name="Adriaenssens E.M."/>
            <person name="Foster-Nyarko E."/>
            <person name="Jarju S."/>
            <person name="Secka A."/>
            <person name="Antonio M."/>
            <person name="Oren A."/>
            <person name="Chaudhuri R.R."/>
            <person name="La Ragione R."/>
            <person name="Hildebrand F."/>
            <person name="Pallen M.J."/>
        </authorList>
    </citation>
    <scope>NUCLEOTIDE SEQUENCE</scope>
    <source>
        <strain evidence="2">578</strain>
    </source>
</reference>
<dbReference type="RefSeq" id="WP_094689223.1">
    <property type="nucleotide sequence ID" value="NZ_JACBYZ010000001.1"/>
</dbReference>
<evidence type="ECO:0000313" key="2">
    <source>
        <dbReference type="EMBL" id="HJF18545.1"/>
    </source>
</evidence>
<dbReference type="InterPro" id="IPR011576">
    <property type="entry name" value="Pyridox_Oxase_N"/>
</dbReference>
<sequence length="134" mass="14809">MVTLTEEMKAMIKDNLGYVATVDENGNPDVGPKMSLTVLDDSHIMYYERTARQTLENLRANGKLVIAVANLATKKGFRFKGDVVLHKDDDIYADAIKFADEHGLKHPEVVPVMEVRRVELLDAGPKAGTLLVEG</sequence>
<dbReference type="Gene3D" id="2.30.110.10">
    <property type="entry name" value="Electron Transport, Fmn-binding Protein, Chain A"/>
    <property type="match status" value="1"/>
</dbReference>
<dbReference type="AlphaFoldDB" id="A0A261FCL4"/>
<protein>
    <submittedName>
        <fullName evidence="3">Flavin-nucleotide-binding protein</fullName>
    </submittedName>
    <submittedName>
        <fullName evidence="2">Pyridoxamine 5'-phosphate oxidase family protein</fullName>
    </submittedName>
</protein>
<dbReference type="Proteomes" id="UP000715651">
    <property type="component" value="Unassembled WGS sequence"/>
</dbReference>
<dbReference type="SUPFAM" id="SSF50475">
    <property type="entry name" value="FMN-binding split barrel"/>
    <property type="match status" value="1"/>
</dbReference>
<feature type="domain" description="Pyridoxamine 5'-phosphate oxidase N-terminal" evidence="1">
    <location>
        <begin position="4"/>
        <end position="118"/>
    </location>
</feature>
<keyword evidence="4" id="KW-1185">Reference proteome</keyword>
<dbReference type="Proteomes" id="UP000228976">
    <property type="component" value="Unassembled WGS sequence"/>
</dbReference>
<dbReference type="PANTHER" id="PTHR40660">
    <property type="entry name" value="5'-PHOSPHATE OXIDASE PUTATIVE DOMAIN-CONTAINING PROTEIN-RELATED"/>
    <property type="match status" value="1"/>
</dbReference>
<reference evidence="2" key="3">
    <citation type="submission" date="2021-09" db="EMBL/GenBank/DDBJ databases">
        <authorList>
            <person name="Gilroy R."/>
        </authorList>
    </citation>
    <scope>NUCLEOTIDE SEQUENCE</scope>
    <source>
        <strain evidence="2">578</strain>
    </source>
</reference>
<evidence type="ECO:0000313" key="3">
    <source>
        <dbReference type="EMBL" id="OZG56785.1"/>
    </source>
</evidence>
<dbReference type="OrthoDB" id="6196741at2"/>
<evidence type="ECO:0000259" key="1">
    <source>
        <dbReference type="Pfam" id="PF01243"/>
    </source>
</evidence>
<accession>A0A261FCL4</accession>
<comment type="caution">
    <text evidence="3">The sequence shown here is derived from an EMBL/GenBank/DDBJ whole genome shotgun (WGS) entry which is preliminary data.</text>
</comment>
<organism evidence="3 4">
    <name type="scientific">Aeriscardovia aeriphila</name>
    <dbReference type="NCBI Taxonomy" id="218139"/>
    <lineage>
        <taxon>Bacteria</taxon>
        <taxon>Bacillati</taxon>
        <taxon>Actinomycetota</taxon>
        <taxon>Actinomycetes</taxon>
        <taxon>Bifidobacteriales</taxon>
        <taxon>Bifidobacteriaceae</taxon>
        <taxon>Aeriscardovia</taxon>
    </lineage>
</organism>
<dbReference type="PANTHER" id="PTHR40660:SF1">
    <property type="entry name" value="5'-PHOSPHATE OXIDASE PUTATIVE DOMAIN-CONTAINING PROTEIN-RELATED"/>
    <property type="match status" value="1"/>
</dbReference>
<evidence type="ECO:0000313" key="4">
    <source>
        <dbReference type="Proteomes" id="UP000228976"/>
    </source>
</evidence>
<proteinExistence type="predicted"/>
<dbReference type="InterPro" id="IPR012349">
    <property type="entry name" value="Split_barrel_FMN-bd"/>
</dbReference>
<reference evidence="3 4" key="1">
    <citation type="journal article" date="2017" name="BMC Genomics">
        <title>Comparative genomic and phylogenomic analyses of the Bifidobacteriaceae family.</title>
        <authorList>
            <person name="Lugli G.A."/>
            <person name="Milani C."/>
            <person name="Turroni F."/>
            <person name="Duranti S."/>
            <person name="Mancabelli L."/>
            <person name="Mangifesta M."/>
            <person name="Ferrario C."/>
            <person name="Modesto M."/>
            <person name="Mattarelli P."/>
            <person name="Jiri K."/>
            <person name="van Sinderen D."/>
            <person name="Ventura M."/>
        </authorList>
    </citation>
    <scope>NUCLEOTIDE SEQUENCE [LARGE SCALE GENOMIC DNA]</scope>
    <source>
        <strain evidence="3 4">LMG 21773</strain>
    </source>
</reference>
<name>A0A261FCL4_9BIFI</name>
<dbReference type="EMBL" id="MWWU01000001">
    <property type="protein sequence ID" value="OZG56785.1"/>
    <property type="molecule type" value="Genomic_DNA"/>
</dbReference>